<accession>J3NLN9</accession>
<keyword evidence="8" id="KW-1185">Reference proteome</keyword>
<protein>
    <recommendedName>
        <fullName evidence="5">FAD-binding PCMH-type domain-containing protein</fullName>
    </recommendedName>
</protein>
<dbReference type="GO" id="GO:0071949">
    <property type="term" value="F:FAD binding"/>
    <property type="evidence" value="ECO:0007669"/>
    <property type="project" value="InterPro"/>
</dbReference>
<organism evidence="6">
    <name type="scientific">Gaeumannomyces tritici (strain R3-111a-1)</name>
    <name type="common">Wheat and barley take-all root rot fungus</name>
    <name type="synonym">Gaeumannomyces graminis var. tritici</name>
    <dbReference type="NCBI Taxonomy" id="644352"/>
    <lineage>
        <taxon>Eukaryota</taxon>
        <taxon>Fungi</taxon>
        <taxon>Dikarya</taxon>
        <taxon>Ascomycota</taxon>
        <taxon>Pezizomycotina</taxon>
        <taxon>Sordariomycetes</taxon>
        <taxon>Sordariomycetidae</taxon>
        <taxon>Magnaporthales</taxon>
        <taxon>Magnaporthaceae</taxon>
        <taxon>Gaeumannomyces</taxon>
    </lineage>
</organism>
<dbReference type="PANTHER" id="PTHR13878">
    <property type="entry name" value="GULONOLACTONE OXIDASE"/>
    <property type="match status" value="1"/>
</dbReference>
<dbReference type="Pfam" id="PF01565">
    <property type="entry name" value="FAD_binding_4"/>
    <property type="match status" value="1"/>
</dbReference>
<dbReference type="RefSeq" id="XP_009218224.1">
    <property type="nucleotide sequence ID" value="XM_009219960.1"/>
</dbReference>
<evidence type="ECO:0000256" key="4">
    <source>
        <dbReference type="SAM" id="SignalP"/>
    </source>
</evidence>
<dbReference type="Pfam" id="PF08031">
    <property type="entry name" value="BBE"/>
    <property type="match status" value="1"/>
</dbReference>
<keyword evidence="2" id="KW-0560">Oxidoreductase</keyword>
<evidence type="ECO:0000259" key="5">
    <source>
        <dbReference type="PROSITE" id="PS51387"/>
    </source>
</evidence>
<dbReference type="InterPro" id="IPR016169">
    <property type="entry name" value="FAD-bd_PCMH_sub2"/>
</dbReference>
<dbReference type="PROSITE" id="PS51387">
    <property type="entry name" value="FAD_PCMH"/>
    <property type="match status" value="1"/>
</dbReference>
<dbReference type="GO" id="GO:0016491">
    <property type="term" value="F:oxidoreductase activity"/>
    <property type="evidence" value="ECO:0007669"/>
    <property type="project" value="UniProtKB-KW"/>
</dbReference>
<dbReference type="OrthoDB" id="9983560at2759"/>
<keyword evidence="4" id="KW-0732">Signal</keyword>
<feature type="chain" id="PRO_5015094229" description="FAD-binding PCMH-type domain-containing protein" evidence="4">
    <location>
        <begin position="28"/>
        <end position="661"/>
    </location>
</feature>
<comment type="similarity">
    <text evidence="1">Belongs to the oxygen-dependent FAD-linked oxidoreductase family.</text>
</comment>
<feature type="signal peptide" evidence="4">
    <location>
        <begin position="1"/>
        <end position="27"/>
    </location>
</feature>
<dbReference type="AlphaFoldDB" id="J3NLN9"/>
<evidence type="ECO:0000313" key="7">
    <source>
        <dbReference type="EnsemblFungi" id="EJT82215"/>
    </source>
</evidence>
<evidence type="ECO:0000256" key="3">
    <source>
        <dbReference type="SAM" id="MobiDB-lite"/>
    </source>
</evidence>
<dbReference type="GeneID" id="20342647"/>
<evidence type="ECO:0000313" key="8">
    <source>
        <dbReference type="Proteomes" id="UP000006039"/>
    </source>
</evidence>
<dbReference type="Proteomes" id="UP000006039">
    <property type="component" value="Unassembled WGS sequence"/>
</dbReference>
<dbReference type="eggNOG" id="ENOG502QUV4">
    <property type="taxonomic scope" value="Eukaryota"/>
</dbReference>
<dbReference type="SUPFAM" id="SSF56176">
    <property type="entry name" value="FAD-binding/transporter-associated domain-like"/>
    <property type="match status" value="1"/>
</dbReference>
<dbReference type="PANTHER" id="PTHR13878:SF91">
    <property type="entry name" value="FAD BINDING DOMAIN PROTEIN (AFU_ORTHOLOGUE AFUA_6G12070)-RELATED"/>
    <property type="match status" value="1"/>
</dbReference>
<feature type="domain" description="FAD-binding PCMH-type" evidence="5">
    <location>
        <begin position="182"/>
        <end position="363"/>
    </location>
</feature>
<evidence type="ECO:0000313" key="6">
    <source>
        <dbReference type="EMBL" id="EJT82215.1"/>
    </source>
</evidence>
<proteinExistence type="inferred from homology"/>
<dbReference type="InterPro" id="IPR016166">
    <property type="entry name" value="FAD-bd_PCMH"/>
</dbReference>
<dbReference type="InterPro" id="IPR012951">
    <property type="entry name" value="BBE"/>
</dbReference>
<feature type="region of interest" description="Disordered" evidence="3">
    <location>
        <begin position="641"/>
        <end position="661"/>
    </location>
</feature>
<reference evidence="8" key="1">
    <citation type="submission" date="2010-07" db="EMBL/GenBank/DDBJ databases">
        <title>The genome sequence of Gaeumannomyces graminis var. tritici strain R3-111a-1.</title>
        <authorList>
            <consortium name="The Broad Institute Genome Sequencing Platform"/>
            <person name="Ma L.-J."/>
            <person name="Dead R."/>
            <person name="Young S."/>
            <person name="Zeng Q."/>
            <person name="Koehrsen M."/>
            <person name="Alvarado L."/>
            <person name="Berlin A."/>
            <person name="Chapman S.B."/>
            <person name="Chen Z."/>
            <person name="Freedman E."/>
            <person name="Gellesch M."/>
            <person name="Goldberg J."/>
            <person name="Griggs A."/>
            <person name="Gujja S."/>
            <person name="Heilman E.R."/>
            <person name="Heiman D."/>
            <person name="Hepburn T."/>
            <person name="Howarth C."/>
            <person name="Jen D."/>
            <person name="Larson L."/>
            <person name="Mehta T."/>
            <person name="Neiman D."/>
            <person name="Pearson M."/>
            <person name="Roberts A."/>
            <person name="Saif S."/>
            <person name="Shea T."/>
            <person name="Shenoy N."/>
            <person name="Sisk P."/>
            <person name="Stolte C."/>
            <person name="Sykes S."/>
            <person name="Walk T."/>
            <person name="White J."/>
            <person name="Yandava C."/>
            <person name="Haas B."/>
            <person name="Nusbaum C."/>
            <person name="Birren B."/>
        </authorList>
    </citation>
    <scope>NUCLEOTIDE SEQUENCE [LARGE SCALE GENOMIC DNA]</scope>
    <source>
        <strain evidence="8">R3-111a-1</strain>
    </source>
</reference>
<dbReference type="HOGENOM" id="CLU_018354_4_2_1"/>
<reference evidence="7" key="4">
    <citation type="journal article" date="2015" name="G3 (Bethesda)">
        <title>Genome sequences of three phytopathogenic species of the Magnaporthaceae family of fungi.</title>
        <authorList>
            <person name="Okagaki L.H."/>
            <person name="Nunes C.C."/>
            <person name="Sailsbery J."/>
            <person name="Clay B."/>
            <person name="Brown D."/>
            <person name="John T."/>
            <person name="Oh Y."/>
            <person name="Young N."/>
            <person name="Fitzgerald M."/>
            <person name="Haas B.J."/>
            <person name="Zeng Q."/>
            <person name="Young S."/>
            <person name="Adiconis X."/>
            <person name="Fan L."/>
            <person name="Levin J.Z."/>
            <person name="Mitchell T.K."/>
            <person name="Okubara P.A."/>
            <person name="Farman M.L."/>
            <person name="Kohn L.M."/>
            <person name="Birren B."/>
            <person name="Ma L.-J."/>
            <person name="Dean R.A."/>
        </authorList>
    </citation>
    <scope>NUCLEOTIDE SEQUENCE</scope>
    <source>
        <strain evidence="7">R3-111a-1</strain>
    </source>
</reference>
<dbReference type="VEuPathDB" id="FungiDB:GGTG_02189"/>
<dbReference type="InterPro" id="IPR050432">
    <property type="entry name" value="FAD-linked_Oxidoreductases_BP"/>
</dbReference>
<dbReference type="EMBL" id="GL385395">
    <property type="protein sequence ID" value="EJT82215.1"/>
    <property type="molecule type" value="Genomic_DNA"/>
</dbReference>
<dbReference type="InterPro" id="IPR006094">
    <property type="entry name" value="Oxid_FAD_bind_N"/>
</dbReference>
<sequence>MSFKMPCAERMRSALAAVLCLHHLACAVPTAINSGVSGAGTPLFQYETVQLRAEDVSRLGGQHAPLLEFEHEGNPAPVLNADECRAFPGTDSWPTQSAWDALNITLGGALIPTVPAAAPCYRNWGNYDAEKCAAVVANWTNPYFHEADPTSVMWPLWQGRTCMPTLNGSSSSSGPAEGGCTLGGYPAYAVNVSAVAQVQLAVNFARNANVRLVVKNTGHCFLGKSSGAGALAVWMHHLRDVEFLPEYAGGPGGYEGPAFKVGAGVTVREIYRAADRNGVTVSGGICESVGFTGGYLQGGGHTPMSGMYGMAADHVMALEVVTADGRFVTASPASNPDLFWALRGGGGGTYGVVTSAVVRAHPRVPVVTSWFNLSTYSPSTGAVEATPDAFWAGVRAFFARFVEWTDAGTYSYFWMYNEGGGRLRLEVVPFWAPNHTLESFDALTAPFFAHVRDDLRLPGFEPHTRAFDAFYPAYHDSWGNETVGRLHVPASRLFPRSGFEDPARFDVIVAALRTHAEEGTGRVWGGYHQAPRNRSGVDNGVSSAWRNAVAFLIASLPLPEGASPAAVGAANRRLLDVIMRRWRDAAPASEGGGSYMNEGTPVEPDWQVSYYGEQYPRLLEVKRQWDLSGVFYATTGVGSEGWEVRDGEQGTQTQNGRLCRA</sequence>
<evidence type="ECO:0000256" key="1">
    <source>
        <dbReference type="ARBA" id="ARBA00005466"/>
    </source>
</evidence>
<reference evidence="6" key="2">
    <citation type="submission" date="2010-07" db="EMBL/GenBank/DDBJ databases">
        <authorList>
            <consortium name="The Broad Institute Genome Sequencing Platform"/>
            <consortium name="Broad Institute Genome Sequencing Center for Infectious Disease"/>
            <person name="Ma L.-J."/>
            <person name="Dead R."/>
            <person name="Young S."/>
            <person name="Zeng Q."/>
            <person name="Koehrsen M."/>
            <person name="Alvarado L."/>
            <person name="Berlin A."/>
            <person name="Chapman S.B."/>
            <person name="Chen Z."/>
            <person name="Freedman E."/>
            <person name="Gellesch M."/>
            <person name="Goldberg J."/>
            <person name="Griggs A."/>
            <person name="Gujja S."/>
            <person name="Heilman E.R."/>
            <person name="Heiman D."/>
            <person name="Hepburn T."/>
            <person name="Howarth C."/>
            <person name="Jen D."/>
            <person name="Larson L."/>
            <person name="Mehta T."/>
            <person name="Neiman D."/>
            <person name="Pearson M."/>
            <person name="Roberts A."/>
            <person name="Saif S."/>
            <person name="Shea T."/>
            <person name="Shenoy N."/>
            <person name="Sisk P."/>
            <person name="Stolte C."/>
            <person name="Sykes S."/>
            <person name="Walk T."/>
            <person name="White J."/>
            <person name="Yandava C."/>
            <person name="Haas B."/>
            <person name="Nusbaum C."/>
            <person name="Birren B."/>
        </authorList>
    </citation>
    <scope>NUCLEOTIDE SEQUENCE</scope>
    <source>
        <strain evidence="6">R3-111a-1</strain>
    </source>
</reference>
<dbReference type="STRING" id="644352.J3NLN9"/>
<reference evidence="7" key="5">
    <citation type="submission" date="2018-04" db="UniProtKB">
        <authorList>
            <consortium name="EnsemblFungi"/>
        </authorList>
    </citation>
    <scope>IDENTIFICATION</scope>
    <source>
        <strain evidence="7">R3-111a-1</strain>
    </source>
</reference>
<feature type="compositionally biased region" description="Polar residues" evidence="3">
    <location>
        <begin position="649"/>
        <end position="661"/>
    </location>
</feature>
<reference evidence="6" key="3">
    <citation type="submission" date="2010-09" db="EMBL/GenBank/DDBJ databases">
        <title>Annotation of Gaeumannomyces graminis var. tritici R3-111a-1.</title>
        <authorList>
            <consortium name="The Broad Institute Genome Sequencing Platform"/>
            <person name="Ma L.-J."/>
            <person name="Dead R."/>
            <person name="Young S.K."/>
            <person name="Zeng Q."/>
            <person name="Gargeya S."/>
            <person name="Fitzgerald M."/>
            <person name="Haas B."/>
            <person name="Abouelleil A."/>
            <person name="Alvarado L."/>
            <person name="Arachchi H.M."/>
            <person name="Berlin A."/>
            <person name="Brown A."/>
            <person name="Chapman S.B."/>
            <person name="Chen Z."/>
            <person name="Dunbar C."/>
            <person name="Freedman E."/>
            <person name="Gearin G."/>
            <person name="Gellesch M."/>
            <person name="Goldberg J."/>
            <person name="Griggs A."/>
            <person name="Gujja S."/>
            <person name="Heiman D."/>
            <person name="Howarth C."/>
            <person name="Larson L."/>
            <person name="Lui A."/>
            <person name="MacDonald P.J.P."/>
            <person name="Mehta T."/>
            <person name="Montmayeur A."/>
            <person name="Murphy C."/>
            <person name="Neiman D."/>
            <person name="Pearson M."/>
            <person name="Priest M."/>
            <person name="Roberts A."/>
            <person name="Saif S."/>
            <person name="Shea T."/>
            <person name="Shenoy N."/>
            <person name="Sisk P."/>
            <person name="Stolte C."/>
            <person name="Sykes S."/>
            <person name="Yandava C."/>
            <person name="Wortman J."/>
            <person name="Nusbaum C."/>
            <person name="Birren B."/>
        </authorList>
    </citation>
    <scope>NUCLEOTIDE SEQUENCE</scope>
    <source>
        <strain evidence="6">R3-111a-1</strain>
    </source>
</reference>
<evidence type="ECO:0000256" key="2">
    <source>
        <dbReference type="ARBA" id="ARBA00023002"/>
    </source>
</evidence>
<dbReference type="Gene3D" id="3.30.465.10">
    <property type="match status" value="2"/>
</dbReference>
<dbReference type="InterPro" id="IPR036318">
    <property type="entry name" value="FAD-bd_PCMH-like_sf"/>
</dbReference>
<name>J3NLN9_GAET3</name>
<dbReference type="EnsemblFungi" id="EJT82215">
    <property type="protein sequence ID" value="EJT82215"/>
    <property type="gene ID" value="GGTG_02189"/>
</dbReference>
<gene>
    <name evidence="7" type="primary">20342647</name>
    <name evidence="6" type="ORF">GGTG_02189</name>
</gene>